<dbReference type="EMBL" id="JANTQA010000023">
    <property type="protein sequence ID" value="KAJ3445600.1"/>
    <property type="molecule type" value="Genomic_DNA"/>
</dbReference>
<proteinExistence type="predicted"/>
<reference evidence="1" key="1">
    <citation type="submission" date="2022-08" db="EMBL/GenBank/DDBJ databases">
        <title>Novel sulphate-reducing endosymbionts in the free-living metamonad Anaeramoeba.</title>
        <authorList>
            <person name="Jerlstrom-Hultqvist J."/>
            <person name="Cepicka I."/>
            <person name="Gallot-Lavallee L."/>
            <person name="Salas-Leiva D."/>
            <person name="Curtis B.A."/>
            <person name="Zahonova K."/>
            <person name="Pipaliya S."/>
            <person name="Dacks J."/>
            <person name="Roger A.J."/>
        </authorList>
    </citation>
    <scope>NUCLEOTIDE SEQUENCE</scope>
    <source>
        <strain evidence="1">Busselton2</strain>
    </source>
</reference>
<organism evidence="1 2">
    <name type="scientific">Anaeramoeba flamelloides</name>
    <dbReference type="NCBI Taxonomy" id="1746091"/>
    <lineage>
        <taxon>Eukaryota</taxon>
        <taxon>Metamonada</taxon>
        <taxon>Anaeramoebidae</taxon>
        <taxon>Anaeramoeba</taxon>
    </lineage>
</organism>
<gene>
    <name evidence="1" type="ORF">M0812_11486</name>
</gene>
<name>A0AAV8A0B3_9EUKA</name>
<accession>A0AAV8A0B3</accession>
<dbReference type="AlphaFoldDB" id="A0AAV8A0B3"/>
<evidence type="ECO:0000313" key="2">
    <source>
        <dbReference type="Proteomes" id="UP001146793"/>
    </source>
</evidence>
<comment type="caution">
    <text evidence="1">The sequence shown here is derived from an EMBL/GenBank/DDBJ whole genome shotgun (WGS) entry which is preliminary data.</text>
</comment>
<dbReference type="Proteomes" id="UP001146793">
    <property type="component" value="Unassembled WGS sequence"/>
</dbReference>
<protein>
    <submittedName>
        <fullName evidence="1">Uncharacterized protein</fullName>
    </submittedName>
</protein>
<sequence length="156" mass="17570">MLRSKSICYFNDEEKVYKRNAKGLLVLESATALKEESKMCATLIGNGDNTLQIRCYTKNSFCVCGDLQSISVSEEKPYLCMCNQSLIARRVLDGMFSDPIHQRGTMEVVGVRDDIWAPVVIVITLLLYIQNKTISGIVIDISVFAQKEIQLVILRE</sequence>
<evidence type="ECO:0000313" key="1">
    <source>
        <dbReference type="EMBL" id="KAJ3445600.1"/>
    </source>
</evidence>